<evidence type="ECO:0000313" key="3">
    <source>
        <dbReference type="Proteomes" id="UP000221438"/>
    </source>
</evidence>
<evidence type="ECO:0000259" key="1">
    <source>
        <dbReference type="SMART" id="SM00860"/>
    </source>
</evidence>
<dbReference type="SMART" id="SM00860">
    <property type="entry name" value="SMI1_KNR4"/>
    <property type="match status" value="1"/>
</dbReference>
<comment type="caution">
    <text evidence="2">The sequence shown here is derived from an EMBL/GenBank/DDBJ whole genome shotgun (WGS) entry which is preliminary data.</text>
</comment>
<dbReference type="Proteomes" id="UP000221438">
    <property type="component" value="Unassembled WGS sequence"/>
</dbReference>
<dbReference type="EMBL" id="NUJQ01000003">
    <property type="protein sequence ID" value="PGQ11788.1"/>
    <property type="molecule type" value="Genomic_DNA"/>
</dbReference>
<accession>A0A2C0F0N7</accession>
<feature type="domain" description="Knr4/Smi1-like" evidence="1">
    <location>
        <begin position="33"/>
        <end position="168"/>
    </location>
</feature>
<evidence type="ECO:0000313" key="2">
    <source>
        <dbReference type="EMBL" id="PGQ11788.1"/>
    </source>
</evidence>
<sequence>MLNSQNWINNWNETFHQIEKIKGDIESFVVEKSATEEEIKLTEQQLGYPLPISFKEVLVKFSKQVELRWSFPDELSIPAEFDDIFAGELCWNLDSIEDLTEVADSLKDVGDNYGENLRQKLAFYTVPNGDYFALDLNSNNEDAAVVYWDHEEDSVTCVADNFIEFIEKFTDLHLIGAEIWQWETFIDSKGINTDSEIAQKWKKLFTEL</sequence>
<dbReference type="AlphaFoldDB" id="A0A2C0F0N7"/>
<reference evidence="2 3" key="1">
    <citation type="submission" date="2017-09" db="EMBL/GenBank/DDBJ databases">
        <title>Large-scale bioinformatics analysis of Bacillus genomes uncovers conserved roles of natural products in bacterial physiology.</title>
        <authorList>
            <consortium name="Agbiome Team Llc"/>
            <person name="Bleich R.M."/>
            <person name="Grubbs K.J."/>
            <person name="Santa Maria K.C."/>
            <person name="Allen S.E."/>
            <person name="Farag S."/>
            <person name="Shank E.A."/>
            <person name="Bowers A."/>
        </authorList>
    </citation>
    <scope>NUCLEOTIDE SEQUENCE [LARGE SCALE GENOMIC DNA]</scope>
    <source>
        <strain evidence="2 3">AFS046104</strain>
    </source>
</reference>
<organism evidence="2 3">
    <name type="scientific">Bacillus cereus</name>
    <dbReference type="NCBI Taxonomy" id="1396"/>
    <lineage>
        <taxon>Bacteria</taxon>
        <taxon>Bacillati</taxon>
        <taxon>Bacillota</taxon>
        <taxon>Bacilli</taxon>
        <taxon>Bacillales</taxon>
        <taxon>Bacillaceae</taxon>
        <taxon>Bacillus</taxon>
        <taxon>Bacillus cereus group</taxon>
    </lineage>
</organism>
<gene>
    <name evidence="2" type="ORF">COA08_03365</name>
</gene>
<dbReference type="RefSeq" id="WP_097829679.1">
    <property type="nucleotide sequence ID" value="NZ_NUGR01000017.1"/>
</dbReference>
<protein>
    <recommendedName>
        <fullName evidence="1">Knr4/Smi1-like domain-containing protein</fullName>
    </recommendedName>
</protein>
<dbReference type="SUPFAM" id="SSF160631">
    <property type="entry name" value="SMI1/KNR4-like"/>
    <property type="match status" value="1"/>
</dbReference>
<dbReference type="InterPro" id="IPR018958">
    <property type="entry name" value="Knr4/Smi1-like_dom"/>
</dbReference>
<dbReference type="Pfam" id="PF09346">
    <property type="entry name" value="SMI1_KNR4"/>
    <property type="match status" value="1"/>
</dbReference>
<proteinExistence type="predicted"/>
<dbReference type="Gene3D" id="3.40.1580.10">
    <property type="entry name" value="SMI1/KNR4-like"/>
    <property type="match status" value="1"/>
</dbReference>
<name>A0A2C0F0N7_BACCE</name>
<dbReference type="InterPro" id="IPR037883">
    <property type="entry name" value="Knr4/Smi1-like_sf"/>
</dbReference>